<dbReference type="EMBL" id="CP049888">
    <property type="protein sequence ID" value="QIL50523.1"/>
    <property type="molecule type" value="Genomic_DNA"/>
</dbReference>
<organism evidence="2 3">
    <name type="scientific">Weissella coleopterorum</name>
    <dbReference type="NCBI Taxonomy" id="2714949"/>
    <lineage>
        <taxon>Bacteria</taxon>
        <taxon>Bacillati</taxon>
        <taxon>Bacillota</taxon>
        <taxon>Bacilli</taxon>
        <taxon>Lactobacillales</taxon>
        <taxon>Lactobacillaceae</taxon>
        <taxon>Weissella</taxon>
    </lineage>
</organism>
<accession>A0A6G8B069</accession>
<feature type="transmembrane region" description="Helical" evidence="1">
    <location>
        <begin position="45"/>
        <end position="71"/>
    </location>
</feature>
<gene>
    <name evidence="2" type="ORF">G7084_03855</name>
</gene>
<dbReference type="KEGG" id="wco:G7084_03855"/>
<evidence type="ECO:0000313" key="2">
    <source>
        <dbReference type="EMBL" id="QIL50523.1"/>
    </source>
</evidence>
<protein>
    <submittedName>
        <fullName evidence="2">Uncharacterized protein</fullName>
    </submittedName>
</protein>
<evidence type="ECO:0000313" key="3">
    <source>
        <dbReference type="Proteomes" id="UP000500741"/>
    </source>
</evidence>
<dbReference type="Proteomes" id="UP000500741">
    <property type="component" value="Chromosome"/>
</dbReference>
<reference evidence="2 3" key="1">
    <citation type="submission" date="2020-03" db="EMBL/GenBank/DDBJ databases">
        <title>Weissella sp. nov., isolated from Cybister lewisianus.</title>
        <authorList>
            <person name="Hyun D.-W."/>
            <person name="Bae J.-W."/>
        </authorList>
    </citation>
    <scope>NUCLEOTIDE SEQUENCE [LARGE SCALE GENOMIC DNA]</scope>
    <source>
        <strain evidence="2 3">HDW19</strain>
    </source>
</reference>
<feature type="transmembrane region" description="Helical" evidence="1">
    <location>
        <begin position="12"/>
        <end position="33"/>
    </location>
</feature>
<dbReference type="AlphaFoldDB" id="A0A6G8B069"/>
<evidence type="ECO:0000256" key="1">
    <source>
        <dbReference type="SAM" id="Phobius"/>
    </source>
</evidence>
<name>A0A6G8B069_9LACO</name>
<proteinExistence type="predicted"/>
<keyword evidence="3" id="KW-1185">Reference proteome</keyword>
<dbReference type="RefSeq" id="WP_166010212.1">
    <property type="nucleotide sequence ID" value="NZ_CP049888.1"/>
</dbReference>
<keyword evidence="1" id="KW-0812">Transmembrane</keyword>
<sequence>MLDRKITVSLRGVLSIVVAILILILFLISLPYLKSKYSSISEVCFILIKQIFTILVTIFIGYVGASVKLWIDQKNLKIQSKRLTIKNLKLIKIELESNLSTLELFNRDEISNYDMLKIKYDDSFTKKLFFSIECRDSLSKSIIELLGKGRVFLSGSDDQIKIALPKMIKNFKKNISFIDDEITYLNEYNN</sequence>
<keyword evidence="1" id="KW-0472">Membrane</keyword>
<keyword evidence="1" id="KW-1133">Transmembrane helix</keyword>